<feature type="transmembrane region" description="Helical" evidence="1">
    <location>
        <begin position="73"/>
        <end position="94"/>
    </location>
</feature>
<dbReference type="PANTHER" id="PTHR33745">
    <property type="entry name" value="RSBT ANTAGONIST PROTEIN RSBS-RELATED"/>
    <property type="match status" value="1"/>
</dbReference>
<keyword evidence="1" id="KW-0472">Membrane</keyword>
<proteinExistence type="predicted"/>
<protein>
    <submittedName>
        <fullName evidence="3">Anti-anti-sigma regulatory factor</fullName>
    </submittedName>
</protein>
<dbReference type="InterPro" id="IPR036513">
    <property type="entry name" value="STAS_dom_sf"/>
</dbReference>
<feature type="domain" description="STAS" evidence="2">
    <location>
        <begin position="5"/>
        <end position="116"/>
    </location>
</feature>
<keyword evidence="1" id="KW-1133">Transmembrane helix</keyword>
<accession>A0A840LE44</accession>
<dbReference type="Gene3D" id="3.30.750.24">
    <property type="entry name" value="STAS domain"/>
    <property type="match status" value="1"/>
</dbReference>
<dbReference type="EMBL" id="JACHLP010000008">
    <property type="protein sequence ID" value="MBB4845245.1"/>
    <property type="molecule type" value="Genomic_DNA"/>
</dbReference>
<dbReference type="RefSeq" id="WP_184302956.1">
    <property type="nucleotide sequence ID" value="NZ_JACHLP010000008.1"/>
</dbReference>
<dbReference type="PANTHER" id="PTHR33745:SF1">
    <property type="entry name" value="RSBT ANTAGONIST PROTEIN RSBS"/>
    <property type="match status" value="1"/>
</dbReference>
<dbReference type="CDD" id="cd07041">
    <property type="entry name" value="STAS_RsbR_RsbS_like"/>
    <property type="match status" value="1"/>
</dbReference>
<sequence>MDASTNVIYSLVSGCLVATVHGEMTAESLQAMNQPLLQQLGHSEQHMVLIDMSGVDLLDLADFSALRQMLDTIHLMGARAVLIGLQAGLAALLVNLGADTRGLRVAGTLEQALSVYGRKP</sequence>
<gene>
    <name evidence="3" type="ORF">HNP55_003792</name>
</gene>
<dbReference type="InterPro" id="IPR002645">
    <property type="entry name" value="STAS_dom"/>
</dbReference>
<comment type="caution">
    <text evidence="3">The sequence shown here is derived from an EMBL/GenBank/DDBJ whole genome shotgun (WGS) entry which is preliminary data.</text>
</comment>
<dbReference type="Proteomes" id="UP000562027">
    <property type="component" value="Unassembled WGS sequence"/>
</dbReference>
<dbReference type="InterPro" id="IPR051932">
    <property type="entry name" value="Bact_StressResp_Reg"/>
</dbReference>
<evidence type="ECO:0000259" key="2">
    <source>
        <dbReference type="PROSITE" id="PS50801"/>
    </source>
</evidence>
<dbReference type="SUPFAM" id="SSF52091">
    <property type="entry name" value="SpoIIaa-like"/>
    <property type="match status" value="1"/>
</dbReference>
<name>A0A840LE44_9BURK</name>
<dbReference type="Pfam" id="PF01740">
    <property type="entry name" value="STAS"/>
    <property type="match status" value="1"/>
</dbReference>
<keyword evidence="4" id="KW-1185">Reference proteome</keyword>
<dbReference type="AlphaFoldDB" id="A0A840LE44"/>
<evidence type="ECO:0000313" key="4">
    <source>
        <dbReference type="Proteomes" id="UP000562027"/>
    </source>
</evidence>
<keyword evidence="1" id="KW-0812">Transmembrane</keyword>
<organism evidence="3 4">
    <name type="scientific">Roseateles oligotrophus</name>
    <dbReference type="NCBI Taxonomy" id="1769250"/>
    <lineage>
        <taxon>Bacteria</taxon>
        <taxon>Pseudomonadati</taxon>
        <taxon>Pseudomonadota</taxon>
        <taxon>Betaproteobacteria</taxon>
        <taxon>Burkholderiales</taxon>
        <taxon>Sphaerotilaceae</taxon>
        <taxon>Roseateles</taxon>
    </lineage>
</organism>
<evidence type="ECO:0000313" key="3">
    <source>
        <dbReference type="EMBL" id="MBB4845245.1"/>
    </source>
</evidence>
<evidence type="ECO:0000256" key="1">
    <source>
        <dbReference type="SAM" id="Phobius"/>
    </source>
</evidence>
<dbReference type="PROSITE" id="PS50801">
    <property type="entry name" value="STAS"/>
    <property type="match status" value="1"/>
</dbReference>
<reference evidence="3 4" key="1">
    <citation type="submission" date="2020-08" db="EMBL/GenBank/DDBJ databases">
        <title>Functional genomics of gut bacteria from endangered species of beetles.</title>
        <authorList>
            <person name="Carlos-Shanley C."/>
        </authorList>
    </citation>
    <scope>NUCLEOTIDE SEQUENCE [LARGE SCALE GENOMIC DNA]</scope>
    <source>
        <strain evidence="3 4">S00239</strain>
    </source>
</reference>